<evidence type="ECO:0000256" key="2">
    <source>
        <dbReference type="ARBA" id="ARBA00022722"/>
    </source>
</evidence>
<feature type="compositionally biased region" description="Polar residues" evidence="8">
    <location>
        <begin position="168"/>
        <end position="180"/>
    </location>
</feature>
<gene>
    <name evidence="10" type="ORF">CHS0354_013587</name>
</gene>
<evidence type="ECO:0000313" key="11">
    <source>
        <dbReference type="Proteomes" id="UP001195483"/>
    </source>
</evidence>
<feature type="compositionally biased region" description="Basic and acidic residues" evidence="8">
    <location>
        <begin position="192"/>
        <end position="202"/>
    </location>
</feature>
<evidence type="ECO:0000256" key="3">
    <source>
        <dbReference type="ARBA" id="ARBA00022723"/>
    </source>
</evidence>
<feature type="compositionally biased region" description="Basic residues" evidence="8">
    <location>
        <begin position="203"/>
        <end position="213"/>
    </location>
</feature>
<keyword evidence="4" id="KW-0378">Hydrolase</keyword>
<keyword evidence="11" id="KW-1185">Reference proteome</keyword>
<evidence type="ECO:0000256" key="1">
    <source>
        <dbReference type="ARBA" id="ARBA00001946"/>
    </source>
</evidence>
<dbReference type="Proteomes" id="UP001195483">
    <property type="component" value="Unassembled WGS sequence"/>
</dbReference>
<evidence type="ECO:0000256" key="6">
    <source>
        <dbReference type="ARBA" id="ARBA00022842"/>
    </source>
</evidence>
<dbReference type="EMBL" id="JAEAOA010000822">
    <property type="protein sequence ID" value="KAK3593691.1"/>
    <property type="molecule type" value="Genomic_DNA"/>
</dbReference>
<evidence type="ECO:0000256" key="4">
    <source>
        <dbReference type="ARBA" id="ARBA00022801"/>
    </source>
</evidence>
<organism evidence="10 11">
    <name type="scientific">Potamilus streckersoni</name>
    <dbReference type="NCBI Taxonomy" id="2493646"/>
    <lineage>
        <taxon>Eukaryota</taxon>
        <taxon>Metazoa</taxon>
        <taxon>Spiralia</taxon>
        <taxon>Lophotrochozoa</taxon>
        <taxon>Mollusca</taxon>
        <taxon>Bivalvia</taxon>
        <taxon>Autobranchia</taxon>
        <taxon>Heteroconchia</taxon>
        <taxon>Palaeoheterodonta</taxon>
        <taxon>Unionida</taxon>
        <taxon>Unionoidea</taxon>
        <taxon>Unionidae</taxon>
        <taxon>Ambleminae</taxon>
        <taxon>Lampsilini</taxon>
        <taxon>Potamilus</taxon>
    </lineage>
</organism>
<dbReference type="InterPro" id="IPR036397">
    <property type="entry name" value="RNaseH_sf"/>
</dbReference>
<feature type="region of interest" description="Disordered" evidence="8">
    <location>
        <begin position="168"/>
        <end position="247"/>
    </location>
</feature>
<dbReference type="SMART" id="SM00479">
    <property type="entry name" value="EXOIII"/>
    <property type="match status" value="1"/>
</dbReference>
<dbReference type="AlphaFoldDB" id="A0AAE0SKJ3"/>
<dbReference type="PANTHER" id="PTHR13058">
    <property type="entry name" value="THREE PRIME REPAIR EXONUCLEASE 1, 2"/>
    <property type="match status" value="1"/>
</dbReference>
<keyword evidence="3" id="KW-0479">Metal-binding</keyword>
<dbReference type="GO" id="GO:0006308">
    <property type="term" value="P:DNA catabolic process"/>
    <property type="evidence" value="ECO:0007669"/>
    <property type="project" value="TreeGrafter"/>
</dbReference>
<dbReference type="InterPro" id="IPR013520">
    <property type="entry name" value="Ribonucl_H"/>
</dbReference>
<comment type="caution">
    <text evidence="10">The sequence shown here is derived from an EMBL/GenBank/DDBJ whole genome shotgun (WGS) entry which is preliminary data.</text>
</comment>
<comment type="cofactor">
    <cofactor evidence="1">
        <name>Mg(2+)</name>
        <dbReference type="ChEBI" id="CHEBI:18420"/>
    </cofactor>
</comment>
<dbReference type="SUPFAM" id="SSF53098">
    <property type="entry name" value="Ribonuclease H-like"/>
    <property type="match status" value="1"/>
</dbReference>
<keyword evidence="2" id="KW-0540">Nuclease</keyword>
<evidence type="ECO:0000313" key="10">
    <source>
        <dbReference type="EMBL" id="KAK3593691.1"/>
    </source>
</evidence>
<dbReference type="GO" id="GO:0003676">
    <property type="term" value="F:nucleic acid binding"/>
    <property type="evidence" value="ECO:0007669"/>
    <property type="project" value="InterPro"/>
</dbReference>
<feature type="compositionally biased region" description="Basic and acidic residues" evidence="8">
    <location>
        <begin position="237"/>
        <end position="247"/>
    </location>
</feature>
<evidence type="ECO:0000256" key="7">
    <source>
        <dbReference type="ARBA" id="ARBA00025769"/>
    </source>
</evidence>
<reference evidence="10" key="2">
    <citation type="journal article" date="2021" name="Genome Biol. Evol.">
        <title>Developing a high-quality reference genome for a parasitic bivalve with doubly uniparental inheritance (Bivalvia: Unionida).</title>
        <authorList>
            <person name="Smith C.H."/>
        </authorList>
    </citation>
    <scope>NUCLEOTIDE SEQUENCE</scope>
    <source>
        <strain evidence="10">CHS0354</strain>
        <tissue evidence="10">Mantle</tissue>
    </source>
</reference>
<accession>A0AAE0SKJ3</accession>
<keyword evidence="6" id="KW-0460">Magnesium</keyword>
<dbReference type="InterPro" id="IPR012337">
    <property type="entry name" value="RNaseH-like_sf"/>
</dbReference>
<dbReference type="GO" id="GO:0005737">
    <property type="term" value="C:cytoplasm"/>
    <property type="evidence" value="ECO:0007669"/>
    <property type="project" value="TreeGrafter"/>
</dbReference>
<evidence type="ECO:0000256" key="8">
    <source>
        <dbReference type="SAM" id="MobiDB-lite"/>
    </source>
</evidence>
<evidence type="ECO:0000259" key="9">
    <source>
        <dbReference type="SMART" id="SM00479"/>
    </source>
</evidence>
<protein>
    <recommendedName>
        <fullName evidence="9">Exonuclease domain-containing protein</fullName>
    </recommendedName>
</protein>
<feature type="compositionally biased region" description="Polar residues" evidence="8">
    <location>
        <begin position="226"/>
        <end position="236"/>
    </location>
</feature>
<reference evidence="10" key="3">
    <citation type="submission" date="2023-05" db="EMBL/GenBank/DDBJ databases">
        <authorList>
            <person name="Smith C.H."/>
        </authorList>
    </citation>
    <scope>NUCLEOTIDE SEQUENCE</scope>
    <source>
        <strain evidence="10">CHS0354</strain>
        <tissue evidence="10">Mantle</tissue>
    </source>
</reference>
<dbReference type="Gene3D" id="3.30.420.10">
    <property type="entry name" value="Ribonuclease H-like superfamily/Ribonuclease H"/>
    <property type="match status" value="2"/>
</dbReference>
<keyword evidence="5" id="KW-0269">Exonuclease</keyword>
<dbReference type="InterPro" id="IPR040393">
    <property type="entry name" value="TREX1/2"/>
</dbReference>
<dbReference type="GO" id="GO:0046872">
    <property type="term" value="F:metal ion binding"/>
    <property type="evidence" value="ECO:0007669"/>
    <property type="project" value="UniProtKB-KW"/>
</dbReference>
<evidence type="ECO:0000256" key="5">
    <source>
        <dbReference type="ARBA" id="ARBA00022839"/>
    </source>
</evidence>
<name>A0AAE0SKJ3_9BIVA</name>
<feature type="domain" description="Exonuclease" evidence="9">
    <location>
        <begin position="15"/>
        <end position="491"/>
    </location>
</feature>
<comment type="similarity">
    <text evidence="7">Belongs to the exonuclease superfamily. TREX family.</text>
</comment>
<reference evidence="10" key="1">
    <citation type="journal article" date="2021" name="Genome Biol. Evol.">
        <title>A High-Quality Reference Genome for a Parasitic Bivalve with Doubly Uniparental Inheritance (Bivalvia: Unionida).</title>
        <authorList>
            <person name="Smith C.H."/>
        </authorList>
    </citation>
    <scope>NUCLEOTIDE SEQUENCE</scope>
    <source>
        <strain evidence="10">CHS0354</strain>
    </source>
</reference>
<sequence length="507" mass="56861">MEGEFREMNKNKFATLVFMDMETTGLIEHGKNPMIMELCLVSVQREDLLNENSTARVLNKLLLCFNPGKPISAKASELTGLYNDCLESQHVFCLETAQLINGFLQHLPQPVCLLAHNGNHFDFPILLAELNKINQSLASTVFCADSLEAFRSLDGLVSSPWNHCSWQQNNKTPEMTTLRNSPPKVKKKKNLTHSDKDTDLKHINSHKTAKKKLKFDQEQVIAQPHNPKTNLKPNTSNEEHGESKPTKTEVMANWDLIISTDAQESKASTKLNSNNFTQCAQILDEQNEITESSYQQSLSSVQSSADEDLYQFALEIEQKLESDKVPKECPHENKDYSQGQEDSIMSSKELNTSECTTEVMNDNAAHALTSCYNQTPGTSASCYVTVGTGYTIVTNSSDDLVTKSNNQTIQAFSQNHSNSRQRVKSANDTNGCKVNSTLTNHDENRKPFVSYKLEKIYERTFQKLPPITHSAESDCITLLKVAQKRGPDILSWVDNHAVLFSAIKTVF</sequence>
<dbReference type="GO" id="GO:0008296">
    <property type="term" value="F:3'-5'-DNA exonuclease activity"/>
    <property type="evidence" value="ECO:0007669"/>
    <property type="project" value="TreeGrafter"/>
</dbReference>
<dbReference type="PANTHER" id="PTHR13058:SF19">
    <property type="entry name" value="LD40940P"/>
    <property type="match status" value="1"/>
</dbReference>
<proteinExistence type="inferred from homology"/>